<dbReference type="Gene3D" id="2.60.40.380">
    <property type="entry name" value="Purple acid phosphatase-like, N-terminal"/>
    <property type="match status" value="1"/>
</dbReference>
<keyword evidence="2" id="KW-0325">Glycoprotein</keyword>
<dbReference type="GO" id="GO:0003993">
    <property type="term" value="F:acid phosphatase activity"/>
    <property type="evidence" value="ECO:0007669"/>
    <property type="project" value="UniProtKB-EC"/>
</dbReference>
<sequence>MNVGWYTQDRTATSTVQFGTKPPFTGNATGVANEWFSGYGFNHFAVLRDLLPGTRYYYRCGDASGGWSAVYSFVTPPDNTNTPFTIAIYGDMGIVNSQNTANGVNSKSLNDEIDWVYHVGDISYADDHVFDFQNTWNTWAGMMENTTSIKPYMVLPGNHEYTSWDPFLFFETHNFVVYNHRFMMPGSTSGAQKSMYYSFDYSNVHFISLSTETSYPDAPFGNDFGDQLSWLEADLAKANQNRHKRPWIIVGGHRPIYSSSGGYSDLEGNPTNGNAATLQKTFEDLFMKYGVDAYFTGHVHSYERNYPAYRGKKVSDYTNPKAPVGIVVGNAGCVEGLTDLDPSKWNNPAPSWSAFRWGTGWGYGILAVDNLTLKWDFYDASTQSIIDSVTITKTL</sequence>
<dbReference type="Proteomes" id="UP000011083">
    <property type="component" value="Unassembled WGS sequence"/>
</dbReference>
<evidence type="ECO:0000256" key="3">
    <source>
        <dbReference type="RuleBase" id="RU361203"/>
    </source>
</evidence>
<keyword evidence="8" id="KW-1185">Reference proteome</keyword>
<accession>L8GNJ7</accession>
<gene>
    <name evidence="7" type="ORF">ACA1_107440</name>
</gene>
<comment type="similarity">
    <text evidence="3">Belongs to the metallophosphoesterase superfamily. Purple acid phosphatase family.</text>
</comment>
<dbReference type="GeneID" id="14914867"/>
<feature type="domain" description="Purple acid phosphatase N-terminal" evidence="6">
    <location>
        <begin position="1"/>
        <end position="75"/>
    </location>
</feature>
<evidence type="ECO:0000313" key="8">
    <source>
        <dbReference type="Proteomes" id="UP000011083"/>
    </source>
</evidence>
<evidence type="ECO:0000259" key="4">
    <source>
        <dbReference type="Pfam" id="PF00149"/>
    </source>
</evidence>
<dbReference type="VEuPathDB" id="AmoebaDB:ACA1_107440"/>
<evidence type="ECO:0000259" key="5">
    <source>
        <dbReference type="Pfam" id="PF14008"/>
    </source>
</evidence>
<organism evidence="7 8">
    <name type="scientific">Acanthamoeba castellanii (strain ATCC 30010 / Neff)</name>
    <dbReference type="NCBI Taxonomy" id="1257118"/>
    <lineage>
        <taxon>Eukaryota</taxon>
        <taxon>Amoebozoa</taxon>
        <taxon>Discosea</taxon>
        <taxon>Longamoebia</taxon>
        <taxon>Centramoebida</taxon>
        <taxon>Acanthamoebidae</taxon>
        <taxon>Acanthamoeba</taxon>
    </lineage>
</organism>
<evidence type="ECO:0000256" key="1">
    <source>
        <dbReference type="ARBA" id="ARBA00022729"/>
    </source>
</evidence>
<dbReference type="RefSeq" id="XP_004336336.1">
    <property type="nucleotide sequence ID" value="XM_004336288.1"/>
</dbReference>
<evidence type="ECO:0000256" key="2">
    <source>
        <dbReference type="ARBA" id="ARBA00023180"/>
    </source>
</evidence>
<dbReference type="SUPFAM" id="SSF56300">
    <property type="entry name" value="Metallo-dependent phosphatases"/>
    <property type="match status" value="1"/>
</dbReference>
<dbReference type="CDD" id="cd00839">
    <property type="entry name" value="MPP_PAPs"/>
    <property type="match status" value="1"/>
</dbReference>
<dbReference type="OrthoDB" id="45007at2759"/>
<name>L8GNJ7_ACACF</name>
<protein>
    <recommendedName>
        <fullName evidence="3">Purple acid phosphatase</fullName>
        <ecNumber evidence="3">3.1.3.2</ecNumber>
    </recommendedName>
</protein>
<dbReference type="Pfam" id="PF00149">
    <property type="entry name" value="Metallophos"/>
    <property type="match status" value="1"/>
</dbReference>
<comment type="catalytic activity">
    <reaction evidence="3">
        <text>a phosphate monoester + H2O = an alcohol + phosphate</text>
        <dbReference type="Rhea" id="RHEA:15017"/>
        <dbReference type="ChEBI" id="CHEBI:15377"/>
        <dbReference type="ChEBI" id="CHEBI:30879"/>
        <dbReference type="ChEBI" id="CHEBI:43474"/>
        <dbReference type="ChEBI" id="CHEBI:67140"/>
        <dbReference type="EC" id="3.1.3.2"/>
    </reaction>
</comment>
<dbReference type="EC" id="3.1.3.2" evidence="3"/>
<reference evidence="7 8" key="1">
    <citation type="journal article" date="2013" name="Genome Biol.">
        <title>Genome of Acanthamoeba castellanii highlights extensive lateral gene transfer and early evolution of tyrosine kinase signaling.</title>
        <authorList>
            <person name="Clarke M."/>
            <person name="Lohan A.J."/>
            <person name="Liu B."/>
            <person name="Lagkouvardos I."/>
            <person name="Roy S."/>
            <person name="Zafar N."/>
            <person name="Bertelli C."/>
            <person name="Schilde C."/>
            <person name="Kianianmomeni A."/>
            <person name="Burglin T.R."/>
            <person name="Frech C."/>
            <person name="Turcotte B."/>
            <person name="Kopec K.O."/>
            <person name="Synnott J.M."/>
            <person name="Choo C."/>
            <person name="Paponov I."/>
            <person name="Finkler A."/>
            <person name="Soon Heng Tan C."/>
            <person name="Hutchins A.P."/>
            <person name="Weinmeier T."/>
            <person name="Rattei T."/>
            <person name="Chu J.S."/>
            <person name="Gimenez G."/>
            <person name="Irimia M."/>
            <person name="Rigden D.J."/>
            <person name="Fitzpatrick D.A."/>
            <person name="Lorenzo-Morales J."/>
            <person name="Bateman A."/>
            <person name="Chiu C.H."/>
            <person name="Tang P."/>
            <person name="Hegemann P."/>
            <person name="Fromm H."/>
            <person name="Raoult D."/>
            <person name="Greub G."/>
            <person name="Miranda-Saavedra D."/>
            <person name="Chen N."/>
            <person name="Nash P."/>
            <person name="Ginger M.L."/>
            <person name="Horn M."/>
            <person name="Schaap P."/>
            <person name="Caler L."/>
            <person name="Loftus B."/>
        </authorList>
    </citation>
    <scope>NUCLEOTIDE SEQUENCE [LARGE SCALE GENOMIC DNA]</scope>
    <source>
        <strain evidence="7 8">Neff</strain>
    </source>
</reference>
<dbReference type="KEGG" id="acan:ACA1_107440"/>
<dbReference type="AlphaFoldDB" id="L8GNJ7"/>
<dbReference type="SUPFAM" id="SSF49363">
    <property type="entry name" value="Purple acid phosphatase, N-terminal domain"/>
    <property type="match status" value="1"/>
</dbReference>
<dbReference type="STRING" id="1257118.L8GNJ7"/>
<dbReference type="InterPro" id="IPR015914">
    <property type="entry name" value="PAPs_N"/>
</dbReference>
<dbReference type="Pfam" id="PF14008">
    <property type="entry name" value="Metallophos_C"/>
    <property type="match status" value="1"/>
</dbReference>
<feature type="domain" description="Calcineurin-like phosphoesterase" evidence="4">
    <location>
        <begin position="85"/>
        <end position="302"/>
    </location>
</feature>
<dbReference type="OMA" id="WYSFRVS"/>
<keyword evidence="1" id="KW-0732">Signal</keyword>
<dbReference type="Gene3D" id="3.60.21.10">
    <property type="match status" value="1"/>
</dbReference>
<evidence type="ECO:0000313" key="7">
    <source>
        <dbReference type="EMBL" id="ELR14323.1"/>
    </source>
</evidence>
<dbReference type="InterPro" id="IPR004843">
    <property type="entry name" value="Calcineurin-like_PHP"/>
</dbReference>
<dbReference type="InterPro" id="IPR025733">
    <property type="entry name" value="PAPs_C"/>
</dbReference>
<proteinExistence type="inferred from homology"/>
<dbReference type="InterPro" id="IPR029052">
    <property type="entry name" value="Metallo-depent_PP-like"/>
</dbReference>
<feature type="domain" description="Purple acid phosphatase C-terminal" evidence="5">
    <location>
        <begin position="322"/>
        <end position="388"/>
    </location>
</feature>
<keyword evidence="3" id="KW-0378">Hydrolase</keyword>
<evidence type="ECO:0000259" key="6">
    <source>
        <dbReference type="Pfam" id="PF16656"/>
    </source>
</evidence>
<dbReference type="GO" id="GO:0046872">
    <property type="term" value="F:metal ion binding"/>
    <property type="evidence" value="ECO:0007669"/>
    <property type="project" value="InterPro"/>
</dbReference>
<dbReference type="Pfam" id="PF16656">
    <property type="entry name" value="Pur_ac_phosph_N"/>
    <property type="match status" value="1"/>
</dbReference>
<dbReference type="PANTHER" id="PTHR45867">
    <property type="entry name" value="PURPLE ACID PHOSPHATASE"/>
    <property type="match status" value="1"/>
</dbReference>
<dbReference type="EMBL" id="KB008060">
    <property type="protein sequence ID" value="ELR14323.1"/>
    <property type="molecule type" value="Genomic_DNA"/>
</dbReference>
<dbReference type="InterPro" id="IPR008963">
    <property type="entry name" value="Purple_acid_Pase-like_N"/>
</dbReference>
<dbReference type="InterPro" id="IPR041792">
    <property type="entry name" value="MPP_PAP"/>
</dbReference>